<evidence type="ECO:0000259" key="3">
    <source>
        <dbReference type="Pfam" id="PF13392"/>
    </source>
</evidence>
<dbReference type="SMART" id="SM00497">
    <property type="entry name" value="IENR1"/>
    <property type="match status" value="3"/>
</dbReference>
<accession>A0A481YSK4</accession>
<dbReference type="SUPFAM" id="SSF54060">
    <property type="entry name" value="His-Me finger endonucleases"/>
    <property type="match status" value="2"/>
</dbReference>
<feature type="domain" description="HNH nuclease" evidence="3">
    <location>
        <begin position="219"/>
        <end position="260"/>
    </location>
</feature>
<dbReference type="SUPFAM" id="SSF64496">
    <property type="entry name" value="DNA-binding domain of intron-encoded endonucleases"/>
    <property type="match status" value="1"/>
</dbReference>
<dbReference type="GO" id="GO:0016788">
    <property type="term" value="F:hydrolase activity, acting on ester bonds"/>
    <property type="evidence" value="ECO:0007669"/>
    <property type="project" value="InterPro"/>
</dbReference>
<dbReference type="InterPro" id="IPR010902">
    <property type="entry name" value="NUMOD4"/>
</dbReference>
<gene>
    <name evidence="4" type="ORF">LCMAC101_03300</name>
</gene>
<dbReference type="InterPro" id="IPR044925">
    <property type="entry name" value="His-Me_finger_sf"/>
</dbReference>
<dbReference type="Pfam" id="PF13392">
    <property type="entry name" value="HNH_3"/>
    <property type="match status" value="2"/>
</dbReference>
<keyword evidence="4" id="KW-0378">Hydrolase</keyword>
<dbReference type="GO" id="GO:0004519">
    <property type="term" value="F:endonuclease activity"/>
    <property type="evidence" value="ECO:0007669"/>
    <property type="project" value="UniProtKB-KW"/>
</dbReference>
<dbReference type="InterPro" id="IPR036388">
    <property type="entry name" value="WH-like_DNA-bd_sf"/>
</dbReference>
<dbReference type="InterPro" id="IPR003615">
    <property type="entry name" value="HNH_nuc"/>
</dbReference>
<evidence type="ECO:0000259" key="1">
    <source>
        <dbReference type="Pfam" id="PF07453"/>
    </source>
</evidence>
<dbReference type="InterPro" id="IPR010896">
    <property type="entry name" value="NUMOD1"/>
</dbReference>
<keyword evidence="4" id="KW-0255">Endonuclease</keyword>
<evidence type="ECO:0000313" key="4">
    <source>
        <dbReference type="EMBL" id="QBK85735.1"/>
    </source>
</evidence>
<sequence length="394" mass="45180">MTEKWENFPTIDGRSFSKYEVSSLGQVRNKESGYIFSNRPGPTGYIRKQFYDDEGNNKHMSIHSVVARTFLGEPDSNDLTADHINRIRSDNRVSNLRWATRKQQAVNSDKSSRGRKGQPIIQYTMGMEEIKRWLNNITAAKELGISSSNISKVCRGLRKQVGGFKWSYERQNLDGEIWKEYKPLDIQVSNIGRIKPSRYHMIYGSKTDDGYLKYGKPAKYVHVIIAEAFLPNPEKKPEVNHKDRANNKVENLEWSTRSENIKHSHKNSDPNRYSTAKAVKQRDLKGNYIGEYKSIGEASKKTGCSVSGISQVCSGLLKSIKGYIFEYVDEDTLNRPARRCSIKVDLIDEKGNVIETYDSVRAASFDLVIPCNNIYNVLREVTKKTRDGYCFRYH</sequence>
<feature type="domain" description="Nuclease-associated modular DNA-binding 1" evidence="1">
    <location>
        <begin position="278"/>
        <end position="310"/>
    </location>
</feature>
<dbReference type="Gene3D" id="3.90.75.20">
    <property type="match status" value="2"/>
</dbReference>
<protein>
    <submittedName>
        <fullName evidence="4">HNH endonuclease</fullName>
    </submittedName>
</protein>
<dbReference type="Pfam" id="PF07453">
    <property type="entry name" value="NUMOD1"/>
    <property type="match status" value="1"/>
</dbReference>
<reference evidence="4" key="1">
    <citation type="journal article" date="2019" name="MBio">
        <title>Virus Genomes from Deep Sea Sediments Expand the Ocean Megavirome and Support Independent Origins of Viral Gigantism.</title>
        <authorList>
            <person name="Backstrom D."/>
            <person name="Yutin N."/>
            <person name="Jorgensen S.L."/>
            <person name="Dharamshi J."/>
            <person name="Homa F."/>
            <person name="Zaremba-Niedwiedzka K."/>
            <person name="Spang A."/>
            <person name="Wolf Y.I."/>
            <person name="Koonin E.V."/>
            <person name="Ettema T.J."/>
        </authorList>
    </citation>
    <scope>NUCLEOTIDE SEQUENCE</scope>
</reference>
<evidence type="ECO:0000259" key="2">
    <source>
        <dbReference type="Pfam" id="PF07463"/>
    </source>
</evidence>
<feature type="domain" description="HNH nuclease" evidence="3">
    <location>
        <begin position="63"/>
        <end position="105"/>
    </location>
</feature>
<dbReference type="InterPro" id="IPR003647">
    <property type="entry name" value="Intron_nuc_1_rpt"/>
</dbReference>
<name>A0A481YSK4_9VIRU</name>
<proteinExistence type="predicted"/>
<organism evidence="4">
    <name type="scientific">Marseillevirus LCMAC101</name>
    <dbReference type="NCBI Taxonomy" id="2506602"/>
    <lineage>
        <taxon>Viruses</taxon>
        <taxon>Varidnaviria</taxon>
        <taxon>Bamfordvirae</taxon>
        <taxon>Nucleocytoviricota</taxon>
        <taxon>Megaviricetes</taxon>
        <taxon>Pimascovirales</taxon>
        <taxon>Pimascovirales incertae sedis</taxon>
        <taxon>Marseilleviridae</taxon>
    </lineage>
</organism>
<dbReference type="Gene3D" id="1.10.10.10">
    <property type="entry name" value="Winged helix-like DNA-binding domain superfamily/Winged helix DNA-binding domain"/>
    <property type="match status" value="2"/>
</dbReference>
<dbReference type="EMBL" id="MK500327">
    <property type="protein sequence ID" value="QBK85735.1"/>
    <property type="molecule type" value="Genomic_DNA"/>
</dbReference>
<dbReference type="Pfam" id="PF07463">
    <property type="entry name" value="NUMOD4"/>
    <property type="match status" value="1"/>
</dbReference>
<keyword evidence="4" id="KW-0540">Nuclease</keyword>
<feature type="domain" description="NUMOD4" evidence="2">
    <location>
        <begin position="3"/>
        <end position="53"/>
    </location>
</feature>